<dbReference type="PROSITE" id="PS00018">
    <property type="entry name" value="EF_HAND_1"/>
    <property type="match status" value="1"/>
</dbReference>
<dbReference type="AlphaFoldDB" id="A0A9Q0YH48"/>
<protein>
    <recommendedName>
        <fullName evidence="5">EF-hand domain-containing protein</fullName>
    </recommendedName>
</protein>
<comment type="caution">
    <text evidence="3">The sequence shown here is derived from an EMBL/GenBank/DDBJ whole genome shotgun (WGS) entry which is preliminary data.</text>
</comment>
<proteinExistence type="predicted"/>
<sequence length="125" mass="14189">MARFAFGTMAFLAIFTLINGCVPTGTKNPRKRTRELHTENLDKGIGLDFVFRPRNAKTVTAQDYKQTEEEFLKMDSNNDGVVDACEWASFSDETRVREFVKLLEFADLDDNETVSLEELLSALKS</sequence>
<feature type="chain" id="PRO_5040475386" description="EF-hand domain-containing protein" evidence="2">
    <location>
        <begin position="21"/>
        <end position="125"/>
    </location>
</feature>
<organism evidence="3 4">
    <name type="scientific">Holothuria leucospilota</name>
    <name type="common">Black long sea cucumber</name>
    <name type="synonym">Mertensiothuria leucospilota</name>
    <dbReference type="NCBI Taxonomy" id="206669"/>
    <lineage>
        <taxon>Eukaryota</taxon>
        <taxon>Metazoa</taxon>
        <taxon>Echinodermata</taxon>
        <taxon>Eleutherozoa</taxon>
        <taxon>Echinozoa</taxon>
        <taxon>Holothuroidea</taxon>
        <taxon>Aspidochirotacea</taxon>
        <taxon>Aspidochirotida</taxon>
        <taxon>Holothuriidae</taxon>
        <taxon>Holothuria</taxon>
    </lineage>
</organism>
<dbReference type="OrthoDB" id="10263155at2759"/>
<dbReference type="InterPro" id="IPR011992">
    <property type="entry name" value="EF-hand-dom_pair"/>
</dbReference>
<dbReference type="Gene3D" id="1.10.238.10">
    <property type="entry name" value="EF-hand"/>
    <property type="match status" value="1"/>
</dbReference>
<dbReference type="InterPro" id="IPR018247">
    <property type="entry name" value="EF_Hand_1_Ca_BS"/>
</dbReference>
<evidence type="ECO:0000256" key="1">
    <source>
        <dbReference type="ARBA" id="ARBA00022837"/>
    </source>
</evidence>
<keyword evidence="4" id="KW-1185">Reference proteome</keyword>
<dbReference type="Proteomes" id="UP001152320">
    <property type="component" value="Chromosome 22"/>
</dbReference>
<keyword evidence="1" id="KW-0106">Calcium</keyword>
<reference evidence="3" key="1">
    <citation type="submission" date="2021-10" db="EMBL/GenBank/DDBJ databases">
        <title>Tropical sea cucumber genome reveals ecological adaptation and Cuvierian tubules defense mechanism.</title>
        <authorList>
            <person name="Chen T."/>
        </authorList>
    </citation>
    <scope>NUCLEOTIDE SEQUENCE</scope>
    <source>
        <strain evidence="3">Nanhai2018</strain>
        <tissue evidence="3">Muscle</tissue>
    </source>
</reference>
<name>A0A9Q0YH48_HOLLE</name>
<evidence type="ECO:0000256" key="2">
    <source>
        <dbReference type="SAM" id="SignalP"/>
    </source>
</evidence>
<dbReference type="EMBL" id="JAIZAY010000022">
    <property type="protein sequence ID" value="KAJ8020399.1"/>
    <property type="molecule type" value="Genomic_DNA"/>
</dbReference>
<dbReference type="SUPFAM" id="SSF47473">
    <property type="entry name" value="EF-hand"/>
    <property type="match status" value="1"/>
</dbReference>
<evidence type="ECO:0000313" key="4">
    <source>
        <dbReference type="Proteomes" id="UP001152320"/>
    </source>
</evidence>
<evidence type="ECO:0000313" key="3">
    <source>
        <dbReference type="EMBL" id="KAJ8020399.1"/>
    </source>
</evidence>
<gene>
    <name evidence="3" type="ORF">HOLleu_39981</name>
</gene>
<feature type="signal peptide" evidence="2">
    <location>
        <begin position="1"/>
        <end position="20"/>
    </location>
</feature>
<keyword evidence="2" id="KW-0732">Signal</keyword>
<accession>A0A9Q0YH48</accession>
<evidence type="ECO:0008006" key="5">
    <source>
        <dbReference type="Google" id="ProtNLM"/>
    </source>
</evidence>